<sequence length="112" mass="12252">MPTGLSRLVSGSVLGVSWACLGLGWRRLALVVWLVGLVVLSLNLILHHRTRVVFNITSSKKGLTTQHLRTCRFSPPPVSQRSVCACRLESTSPAPRSSHLTPSDPVCCFNMK</sequence>
<name>A0A5M8PWT0_9LECA</name>
<accession>A0A5M8PWT0</accession>
<proteinExistence type="predicted"/>
<organism evidence="2 3">
    <name type="scientific">Lasallia pustulata</name>
    <dbReference type="NCBI Taxonomy" id="136370"/>
    <lineage>
        <taxon>Eukaryota</taxon>
        <taxon>Fungi</taxon>
        <taxon>Dikarya</taxon>
        <taxon>Ascomycota</taxon>
        <taxon>Pezizomycotina</taxon>
        <taxon>Lecanoromycetes</taxon>
        <taxon>OSLEUM clade</taxon>
        <taxon>Umbilicariomycetidae</taxon>
        <taxon>Umbilicariales</taxon>
        <taxon>Umbilicariaceae</taxon>
        <taxon>Lasallia</taxon>
    </lineage>
</organism>
<evidence type="ECO:0000256" key="1">
    <source>
        <dbReference type="SAM" id="Phobius"/>
    </source>
</evidence>
<dbReference type="EMBL" id="VXIT01000004">
    <property type="protein sequence ID" value="KAA6413551.1"/>
    <property type="molecule type" value="Genomic_DNA"/>
</dbReference>
<reference evidence="2 3" key="1">
    <citation type="submission" date="2019-09" db="EMBL/GenBank/DDBJ databases">
        <title>The hologenome of the rock-dwelling lichen Lasallia pustulata.</title>
        <authorList>
            <person name="Greshake Tzovaras B."/>
            <person name="Segers F."/>
            <person name="Bicker A."/>
            <person name="Dal Grande F."/>
            <person name="Otte J."/>
            <person name="Hankeln T."/>
            <person name="Schmitt I."/>
            <person name="Ebersberger I."/>
        </authorList>
    </citation>
    <scope>NUCLEOTIDE SEQUENCE [LARGE SCALE GENOMIC DNA]</scope>
    <source>
        <strain evidence="2">A1-1</strain>
    </source>
</reference>
<keyword evidence="1" id="KW-1133">Transmembrane helix</keyword>
<dbReference type="AlphaFoldDB" id="A0A5M8PWT0"/>
<keyword evidence="1" id="KW-0812">Transmembrane</keyword>
<feature type="transmembrane region" description="Helical" evidence="1">
    <location>
        <begin position="28"/>
        <end position="46"/>
    </location>
</feature>
<evidence type="ECO:0000313" key="3">
    <source>
        <dbReference type="Proteomes" id="UP000324767"/>
    </source>
</evidence>
<evidence type="ECO:0000313" key="2">
    <source>
        <dbReference type="EMBL" id="KAA6413551.1"/>
    </source>
</evidence>
<comment type="caution">
    <text evidence="2">The sequence shown here is derived from an EMBL/GenBank/DDBJ whole genome shotgun (WGS) entry which is preliminary data.</text>
</comment>
<protein>
    <submittedName>
        <fullName evidence="2">Uncharacterized protein</fullName>
    </submittedName>
</protein>
<gene>
    <name evidence="2" type="ORF">FRX48_03297</name>
</gene>
<keyword evidence="1" id="KW-0472">Membrane</keyword>
<dbReference type="Proteomes" id="UP000324767">
    <property type="component" value="Unassembled WGS sequence"/>
</dbReference>